<dbReference type="GO" id="GO:0046872">
    <property type="term" value="F:metal ion binding"/>
    <property type="evidence" value="ECO:0007669"/>
    <property type="project" value="UniProtKB-KW"/>
</dbReference>
<evidence type="ECO:0008006" key="5">
    <source>
        <dbReference type="Google" id="ProtNLM"/>
    </source>
</evidence>
<reference evidence="3 4" key="1">
    <citation type="journal article" date="2016" name="Nat. Commun.">
        <title>Thousands of microbial genomes shed light on interconnected biogeochemical processes in an aquifer system.</title>
        <authorList>
            <person name="Anantharaman K."/>
            <person name="Brown C.T."/>
            <person name="Hug L.A."/>
            <person name="Sharon I."/>
            <person name="Castelle C.J."/>
            <person name="Probst A.J."/>
            <person name="Thomas B.C."/>
            <person name="Singh A."/>
            <person name="Wilkins M.J."/>
            <person name="Karaoz U."/>
            <person name="Brodie E.L."/>
            <person name="Williams K.H."/>
            <person name="Hubbard S.S."/>
            <person name="Banfield J.F."/>
        </authorList>
    </citation>
    <scope>NUCLEOTIDE SEQUENCE [LARGE SCALE GENOMIC DNA]</scope>
</reference>
<dbReference type="STRING" id="1798508.A3A35_02925"/>
<name>A0A1F6EDA7_9BACT</name>
<evidence type="ECO:0000256" key="2">
    <source>
        <dbReference type="ARBA" id="ARBA00023235"/>
    </source>
</evidence>
<organism evidence="3 4">
    <name type="scientific">Candidatus Kaiserbacteria bacterium RIFCSPLOWO2_01_FULL_51_21</name>
    <dbReference type="NCBI Taxonomy" id="1798508"/>
    <lineage>
        <taxon>Bacteria</taxon>
        <taxon>Candidatus Kaiseribacteriota</taxon>
    </lineage>
</organism>
<evidence type="ECO:0000313" key="3">
    <source>
        <dbReference type="EMBL" id="OGG71587.1"/>
    </source>
</evidence>
<proteinExistence type="predicted"/>
<protein>
    <recommendedName>
        <fullName evidence="5">Ribulose-phosphate 3-epimerase</fullName>
    </recommendedName>
</protein>
<keyword evidence="1" id="KW-0479">Metal-binding</keyword>
<dbReference type="PANTHER" id="PTHR11749">
    <property type="entry name" value="RIBULOSE-5-PHOSPHATE-3-EPIMERASE"/>
    <property type="match status" value="1"/>
</dbReference>
<dbReference type="InterPro" id="IPR011060">
    <property type="entry name" value="RibuloseP-bd_barrel"/>
</dbReference>
<evidence type="ECO:0000256" key="1">
    <source>
        <dbReference type="ARBA" id="ARBA00022723"/>
    </source>
</evidence>
<keyword evidence="2" id="KW-0413">Isomerase</keyword>
<evidence type="ECO:0000313" key="4">
    <source>
        <dbReference type="Proteomes" id="UP000179115"/>
    </source>
</evidence>
<accession>A0A1F6EDA7</accession>
<dbReference type="AlphaFoldDB" id="A0A1F6EDA7"/>
<dbReference type="SUPFAM" id="SSF51366">
    <property type="entry name" value="Ribulose-phoshate binding barrel"/>
    <property type="match status" value="1"/>
</dbReference>
<dbReference type="Gene3D" id="3.20.20.70">
    <property type="entry name" value="Aldolase class I"/>
    <property type="match status" value="1"/>
</dbReference>
<dbReference type="Proteomes" id="UP000179115">
    <property type="component" value="Unassembled WGS sequence"/>
</dbReference>
<gene>
    <name evidence="3" type="ORF">A3A35_02925</name>
</gene>
<comment type="caution">
    <text evidence="3">The sequence shown here is derived from an EMBL/GenBank/DDBJ whole genome shotgun (WGS) entry which is preliminary data.</text>
</comment>
<sequence length="230" mass="25881">MAEIIPAIMPANLEDLREKLARVDGLVPLVQIDIMDGIFVPSRSWPFIEGGLDEFARIVAEEDGLPFWNTLDFEIDLMVSSPETAIRQWFAAGARRFIVHIESILDFEEILDFFDVNIRAEDEGAELGVALNVDTPNAVIEPFLDRVHFVQCMGIERIGFQNEPFDERVLERIVDLRERYPDVILSVDGGVGLETASVLIEAGVDRLAVGSDLFESDDIEKTLREFQSLT</sequence>
<dbReference type="GO" id="GO:0005975">
    <property type="term" value="P:carbohydrate metabolic process"/>
    <property type="evidence" value="ECO:0007669"/>
    <property type="project" value="InterPro"/>
</dbReference>
<dbReference type="EMBL" id="MFLV01000013">
    <property type="protein sequence ID" value="OGG71587.1"/>
    <property type="molecule type" value="Genomic_DNA"/>
</dbReference>
<dbReference type="InterPro" id="IPR000056">
    <property type="entry name" value="Ribul_P_3_epim-like"/>
</dbReference>
<dbReference type="GO" id="GO:0016857">
    <property type="term" value="F:racemase and epimerase activity, acting on carbohydrates and derivatives"/>
    <property type="evidence" value="ECO:0007669"/>
    <property type="project" value="InterPro"/>
</dbReference>
<dbReference type="InterPro" id="IPR013785">
    <property type="entry name" value="Aldolase_TIM"/>
</dbReference>
<dbReference type="Pfam" id="PF00834">
    <property type="entry name" value="Ribul_P_3_epim"/>
    <property type="match status" value="1"/>
</dbReference>